<evidence type="ECO:0000313" key="1">
    <source>
        <dbReference type="EMBL" id="QHT94340.1"/>
    </source>
</evidence>
<dbReference type="AlphaFoldDB" id="A0A6C0IP32"/>
<protein>
    <submittedName>
        <fullName evidence="1">Uncharacterized protein</fullName>
    </submittedName>
</protein>
<organism evidence="1">
    <name type="scientific">viral metagenome</name>
    <dbReference type="NCBI Taxonomy" id="1070528"/>
    <lineage>
        <taxon>unclassified sequences</taxon>
        <taxon>metagenomes</taxon>
        <taxon>organismal metagenomes</taxon>
    </lineage>
</organism>
<dbReference type="EMBL" id="MN740219">
    <property type="protein sequence ID" value="QHT94340.1"/>
    <property type="molecule type" value="Genomic_DNA"/>
</dbReference>
<proteinExistence type="predicted"/>
<sequence>MSNLLFNDEEETVQKMNIDDLFERNQRRDLKQLAIFNKILNRIYKRIQFTGKSRQDKFVFFQVPEYLFGEPLYNQGDCIGFLVVKLEKNGFEVKYTHPNTLFINWKNYVPKYVRSEIKKKTGVQVDEKGTIINKEELEEKEEDDITNKLFNDKNQLQQTVKSKKEYTPIDEYVPTGIYKDDMLKRVEKRLEKRMNS</sequence>
<accession>A0A6C0IP32</accession>
<reference evidence="1" key="1">
    <citation type="journal article" date="2020" name="Nature">
        <title>Giant virus diversity and host interactions through global metagenomics.</title>
        <authorList>
            <person name="Schulz F."/>
            <person name="Roux S."/>
            <person name="Paez-Espino D."/>
            <person name="Jungbluth S."/>
            <person name="Walsh D.A."/>
            <person name="Denef V.J."/>
            <person name="McMahon K.D."/>
            <person name="Konstantinidis K.T."/>
            <person name="Eloe-Fadrosh E.A."/>
            <person name="Kyrpides N.C."/>
            <person name="Woyke T."/>
        </authorList>
    </citation>
    <scope>NUCLEOTIDE SEQUENCE</scope>
    <source>
        <strain evidence="1">GVMAG-M-3300024258-28</strain>
    </source>
</reference>
<dbReference type="Pfam" id="PF19063">
    <property type="entry name" value="DUF5759"/>
    <property type="match status" value="1"/>
</dbReference>
<dbReference type="InterPro" id="IPR043977">
    <property type="entry name" value="DUF5759"/>
</dbReference>
<name>A0A6C0IP32_9ZZZZ</name>